<gene>
    <name evidence="1" type="ORF">RQP50_09400</name>
</gene>
<protein>
    <submittedName>
        <fullName evidence="1">Uncharacterized protein</fullName>
    </submittedName>
</protein>
<accession>A0AAJ2N4B1</accession>
<organism evidence="1 2">
    <name type="scientific">Paenibacillus suaedae</name>
    <dbReference type="NCBI Taxonomy" id="3077233"/>
    <lineage>
        <taxon>Bacteria</taxon>
        <taxon>Bacillati</taxon>
        <taxon>Bacillota</taxon>
        <taxon>Bacilli</taxon>
        <taxon>Bacillales</taxon>
        <taxon>Paenibacillaceae</taxon>
        <taxon>Paenibacillus</taxon>
    </lineage>
</organism>
<name>A0AAJ2N4B1_9BACL</name>
<dbReference type="RefSeq" id="WP_315745034.1">
    <property type="nucleotide sequence ID" value="NZ_JAVYAA010000002.1"/>
</dbReference>
<evidence type="ECO:0000313" key="2">
    <source>
        <dbReference type="Proteomes" id="UP001250538"/>
    </source>
</evidence>
<dbReference type="EMBL" id="JAVYAA010000002">
    <property type="protein sequence ID" value="MDT8976455.1"/>
    <property type="molecule type" value="Genomic_DNA"/>
</dbReference>
<reference evidence="2" key="1">
    <citation type="submission" date="2023-09" db="EMBL/GenBank/DDBJ databases">
        <title>Paenibacillus sp. chi10 Genome sequencing and assembly.</title>
        <authorList>
            <person name="Kim I."/>
        </authorList>
    </citation>
    <scope>NUCLEOTIDE SEQUENCE [LARGE SCALE GENOMIC DNA]</scope>
    <source>
        <strain evidence="2">chi10</strain>
    </source>
</reference>
<comment type="caution">
    <text evidence="1">The sequence shown here is derived from an EMBL/GenBank/DDBJ whole genome shotgun (WGS) entry which is preliminary data.</text>
</comment>
<proteinExistence type="predicted"/>
<keyword evidence="2" id="KW-1185">Reference proteome</keyword>
<dbReference type="Proteomes" id="UP001250538">
    <property type="component" value="Unassembled WGS sequence"/>
</dbReference>
<dbReference type="AlphaFoldDB" id="A0AAJ2N4B1"/>
<evidence type="ECO:0000313" key="1">
    <source>
        <dbReference type="EMBL" id="MDT8976455.1"/>
    </source>
</evidence>
<sequence>MMPYTKAVITGPYYDKPEWIANEITREEFICLSSESNERDVELFLILLFGYNHINVEQSFLLSFNELLEQEGVVLSGGIAFFEDENKYILPSCCCGLEDFSGVIDTIINKQSPWMGHDPAPGITYINDQVHVWPDAPETIDSHVNKSIQYSYKELIDSLEKTRNEMQGFIEGPLYDWINKRDEEIASTIKDRMKQWIIK</sequence>